<dbReference type="Proteomes" id="UP000264217">
    <property type="component" value="Unassembled WGS sequence"/>
</dbReference>
<proteinExistence type="predicted"/>
<feature type="transmembrane region" description="Helical" evidence="1">
    <location>
        <begin position="14"/>
        <end position="34"/>
    </location>
</feature>
<dbReference type="EMBL" id="QWDC01000002">
    <property type="protein sequence ID" value="RFZ91903.1"/>
    <property type="molecule type" value="Genomic_DNA"/>
</dbReference>
<dbReference type="SUPFAM" id="SSF56219">
    <property type="entry name" value="DNase I-like"/>
    <property type="match status" value="1"/>
</dbReference>
<evidence type="ECO:0000313" key="3">
    <source>
        <dbReference type="EMBL" id="RFZ91903.1"/>
    </source>
</evidence>
<keyword evidence="3" id="KW-0378">Hydrolase</keyword>
<comment type="caution">
    <text evidence="3">The sequence shown here is derived from an EMBL/GenBank/DDBJ whole genome shotgun (WGS) entry which is preliminary data.</text>
</comment>
<dbReference type="GO" id="GO:0004519">
    <property type="term" value="F:endonuclease activity"/>
    <property type="evidence" value="ECO:0007669"/>
    <property type="project" value="UniProtKB-KW"/>
</dbReference>
<dbReference type="OrthoDB" id="635146at2"/>
<organism evidence="3 4">
    <name type="scientific">Mucilaginibacter conchicola</name>
    <dbReference type="NCBI Taxonomy" id="2303333"/>
    <lineage>
        <taxon>Bacteria</taxon>
        <taxon>Pseudomonadati</taxon>
        <taxon>Bacteroidota</taxon>
        <taxon>Sphingobacteriia</taxon>
        <taxon>Sphingobacteriales</taxon>
        <taxon>Sphingobacteriaceae</taxon>
        <taxon>Mucilaginibacter</taxon>
    </lineage>
</organism>
<dbReference type="GO" id="GO:0006506">
    <property type="term" value="P:GPI anchor biosynthetic process"/>
    <property type="evidence" value="ECO:0007669"/>
    <property type="project" value="TreeGrafter"/>
</dbReference>
<dbReference type="AlphaFoldDB" id="A0A372NRK2"/>
<dbReference type="PANTHER" id="PTHR14859">
    <property type="entry name" value="CALCOFLUOR WHITE HYPERSENSITIVE PROTEIN PRECURSOR"/>
    <property type="match status" value="1"/>
</dbReference>
<keyword evidence="1" id="KW-0472">Membrane</keyword>
<dbReference type="InterPro" id="IPR005135">
    <property type="entry name" value="Endo/exonuclease/phosphatase"/>
</dbReference>
<sequence length="370" mass="42665">MKFTGKNLPFIDRIFLWINYLLCLALLISYLAPVTDPRKFWPVAFFGLAYPPLLVCNLILIAYWLIRKRWFVLISALTIILGWNVLENNIGIRLPAGETRTPPQNQLRIMTYNVHDFKRYGAKNDVSTKHEILNIIGDQQPDVIGIQEFFTKKKGEYDMVDSIKQVMRAQHYYFEPLMTSQSESIGMAIFSKFPIKSYGFVQLSKKRSGNQCIYVDVQKDSTIFRMYSVHLQSINFDPQDYQYLDKLSSKGKTDISATRRVGSKLKNAFQKRADHVFIIKDHAKQCPYPYIIAGDFNDTPSSFAVNQMARGMKNAFREKGAGLGRTYNGAFPNYQIDYIMASPQFAVTEYKIIERKLSDHYPLSTVLSLK</sequence>
<reference evidence="3 4" key="1">
    <citation type="submission" date="2018-08" db="EMBL/GenBank/DDBJ databases">
        <title>Mucilaginibacter sp. MYSH2.</title>
        <authorList>
            <person name="Seo T."/>
        </authorList>
    </citation>
    <scope>NUCLEOTIDE SEQUENCE [LARGE SCALE GENOMIC DNA]</scope>
    <source>
        <strain evidence="3 4">MYSH2</strain>
    </source>
</reference>
<keyword evidence="3" id="KW-0540">Nuclease</keyword>
<dbReference type="PANTHER" id="PTHR14859:SF1">
    <property type="entry name" value="PGAP2-INTERACTING PROTEIN"/>
    <property type="match status" value="1"/>
</dbReference>
<dbReference type="Pfam" id="PF03372">
    <property type="entry name" value="Exo_endo_phos"/>
    <property type="match status" value="1"/>
</dbReference>
<name>A0A372NRK2_9SPHI</name>
<feature type="transmembrane region" description="Helical" evidence="1">
    <location>
        <begin position="70"/>
        <end position="86"/>
    </location>
</feature>
<feature type="domain" description="Endonuclease/exonuclease/phosphatase" evidence="2">
    <location>
        <begin position="110"/>
        <end position="360"/>
    </location>
</feature>
<dbReference type="CDD" id="cd09084">
    <property type="entry name" value="EEP-2"/>
    <property type="match status" value="1"/>
</dbReference>
<evidence type="ECO:0000256" key="1">
    <source>
        <dbReference type="SAM" id="Phobius"/>
    </source>
</evidence>
<keyword evidence="4" id="KW-1185">Reference proteome</keyword>
<dbReference type="Gene3D" id="3.60.10.10">
    <property type="entry name" value="Endonuclease/exonuclease/phosphatase"/>
    <property type="match status" value="1"/>
</dbReference>
<protein>
    <submittedName>
        <fullName evidence="3">Endonuclease</fullName>
    </submittedName>
</protein>
<keyword evidence="1" id="KW-1133">Transmembrane helix</keyword>
<dbReference type="GO" id="GO:0016020">
    <property type="term" value="C:membrane"/>
    <property type="evidence" value="ECO:0007669"/>
    <property type="project" value="GOC"/>
</dbReference>
<dbReference type="InterPro" id="IPR051916">
    <property type="entry name" value="GPI-anchor_lipid_remodeler"/>
</dbReference>
<dbReference type="InterPro" id="IPR036691">
    <property type="entry name" value="Endo/exonu/phosph_ase_sf"/>
</dbReference>
<evidence type="ECO:0000313" key="4">
    <source>
        <dbReference type="Proteomes" id="UP000264217"/>
    </source>
</evidence>
<gene>
    <name evidence="3" type="ORF">D0C36_10665</name>
</gene>
<feature type="transmembrane region" description="Helical" evidence="1">
    <location>
        <begin position="40"/>
        <end position="63"/>
    </location>
</feature>
<accession>A0A372NRK2</accession>
<keyword evidence="3" id="KW-0255">Endonuclease</keyword>
<keyword evidence="1" id="KW-0812">Transmembrane</keyword>
<evidence type="ECO:0000259" key="2">
    <source>
        <dbReference type="Pfam" id="PF03372"/>
    </source>
</evidence>
<dbReference type="RefSeq" id="WP_117391616.1">
    <property type="nucleotide sequence ID" value="NZ_QWDC01000002.1"/>
</dbReference>